<name>A0A154I8W4_RHILE</name>
<evidence type="ECO:0000313" key="2">
    <source>
        <dbReference type="EMBL" id="KZA96851.1"/>
    </source>
</evidence>
<organism evidence="2">
    <name type="scientific">Rhizobium leguminosarum</name>
    <dbReference type="NCBI Taxonomy" id="384"/>
    <lineage>
        <taxon>Bacteria</taxon>
        <taxon>Pseudomonadati</taxon>
        <taxon>Pseudomonadota</taxon>
        <taxon>Alphaproteobacteria</taxon>
        <taxon>Hyphomicrobiales</taxon>
        <taxon>Rhizobiaceae</taxon>
        <taxon>Rhizobium/Agrobacterium group</taxon>
        <taxon>Rhizobium</taxon>
    </lineage>
</organism>
<reference evidence="2" key="1">
    <citation type="submission" date="2016-03" db="EMBL/GenBank/DDBJ databases">
        <title>Microsymbionts genomes from the relict species Vavilovia formosa.</title>
        <authorList>
            <person name="Chirak E."/>
            <person name="Kimeklis A."/>
            <person name="Kopat V."/>
            <person name="Andronov E."/>
        </authorList>
    </citation>
    <scope>NUCLEOTIDE SEQUENCE [LARGE SCALE GENOMIC DNA]</scope>
    <source>
        <strain evidence="2">Vaf12</strain>
    </source>
</reference>
<dbReference type="EMBL" id="LVYU01000147">
    <property type="protein sequence ID" value="KZA96851.1"/>
    <property type="molecule type" value="Genomic_DNA"/>
</dbReference>
<accession>A0A154I8W4</accession>
<dbReference type="AlphaFoldDB" id="A0A154I8W4"/>
<protein>
    <submittedName>
        <fullName evidence="2">Uncharacterized protein</fullName>
    </submittedName>
</protein>
<feature type="region of interest" description="Disordered" evidence="1">
    <location>
        <begin position="57"/>
        <end position="77"/>
    </location>
</feature>
<comment type="caution">
    <text evidence="2">The sequence shown here is derived from an EMBL/GenBank/DDBJ whole genome shotgun (WGS) entry which is preliminary data.</text>
</comment>
<evidence type="ECO:0000256" key="1">
    <source>
        <dbReference type="SAM" id="MobiDB-lite"/>
    </source>
</evidence>
<gene>
    <name evidence="2" type="ORF">A4A59_34025</name>
</gene>
<sequence>MNSFPGRLIGAGLAFGVPLASRMPQGRLRRDRADHCMIRQLPAAPLQPLLFAAGGSVRETTGKDGQRGPIAGRSEIK</sequence>
<proteinExistence type="predicted"/>